<dbReference type="PANTHER" id="PTHR31118:SF32">
    <property type="entry name" value="KYNURENINE FORMAMIDASE"/>
    <property type="match status" value="1"/>
</dbReference>
<evidence type="ECO:0000313" key="1">
    <source>
        <dbReference type="EMBL" id="TLG72989.1"/>
    </source>
</evidence>
<dbReference type="Pfam" id="PF04199">
    <property type="entry name" value="Cyclase"/>
    <property type="match status" value="1"/>
</dbReference>
<dbReference type="AlphaFoldDB" id="A0A5R8QBF3"/>
<dbReference type="Proteomes" id="UP000306912">
    <property type="component" value="Unassembled WGS sequence"/>
</dbReference>
<proteinExistence type="predicted"/>
<dbReference type="Gene3D" id="3.50.30.50">
    <property type="entry name" value="Putative cyclase"/>
    <property type="match status" value="1"/>
</dbReference>
<comment type="caution">
    <text evidence="1">The sequence shown here is derived from an EMBL/GenBank/DDBJ whole genome shotgun (WGS) entry which is preliminary data.</text>
</comment>
<organism evidence="1 2">
    <name type="scientific">Culicoidibacter larvae</name>
    <dbReference type="NCBI Taxonomy" id="2579976"/>
    <lineage>
        <taxon>Bacteria</taxon>
        <taxon>Bacillati</taxon>
        <taxon>Bacillota</taxon>
        <taxon>Culicoidibacteria</taxon>
        <taxon>Culicoidibacterales</taxon>
        <taxon>Culicoidibacteraceae</taxon>
        <taxon>Culicoidibacter</taxon>
    </lineage>
</organism>
<dbReference type="InterPro" id="IPR037175">
    <property type="entry name" value="KFase_sf"/>
</dbReference>
<evidence type="ECO:0000313" key="2">
    <source>
        <dbReference type="Proteomes" id="UP000306912"/>
    </source>
</evidence>
<dbReference type="GO" id="GO:0004061">
    <property type="term" value="F:arylformamidase activity"/>
    <property type="evidence" value="ECO:0007669"/>
    <property type="project" value="InterPro"/>
</dbReference>
<reference evidence="1 2" key="1">
    <citation type="submission" date="2019-05" db="EMBL/GenBank/DDBJ databases">
        <title>Culicoidintestinum kansasii gen. nov., sp. nov. from the gastrointestinal tract of the biting midge, Culicoides sonorensis.</title>
        <authorList>
            <person name="Neupane S."/>
            <person name="Ghosh A."/>
            <person name="Gunther S."/>
            <person name="Martin K."/>
            <person name="Zurek L."/>
        </authorList>
    </citation>
    <scope>NUCLEOTIDE SEQUENCE [LARGE SCALE GENOMIC DNA]</scope>
    <source>
        <strain evidence="1 2">CS-1</strain>
    </source>
</reference>
<protein>
    <submittedName>
        <fullName evidence="1">Cyclase family protein</fullName>
    </submittedName>
</protein>
<dbReference type="RefSeq" id="WP_138191215.1">
    <property type="nucleotide sequence ID" value="NZ_VBWP01000006.1"/>
</dbReference>
<gene>
    <name evidence="1" type="ORF">FEZ08_08055</name>
</gene>
<dbReference type="OrthoDB" id="9796085at2"/>
<dbReference type="GO" id="GO:0019441">
    <property type="term" value="P:L-tryptophan catabolic process to kynurenine"/>
    <property type="evidence" value="ECO:0007669"/>
    <property type="project" value="InterPro"/>
</dbReference>
<dbReference type="EMBL" id="VBWP01000006">
    <property type="protein sequence ID" value="TLG72989.1"/>
    <property type="molecule type" value="Genomic_DNA"/>
</dbReference>
<dbReference type="SUPFAM" id="SSF102198">
    <property type="entry name" value="Putative cyclase"/>
    <property type="match status" value="1"/>
</dbReference>
<dbReference type="InterPro" id="IPR007325">
    <property type="entry name" value="KFase/CYL"/>
</dbReference>
<sequence>MKIIDLSQPLHASAPIYPGDAPLQLAQTKFVERDHYGAYELQSGLHVATHIDMPAHMLNDPRLAIDFQIDNFIGRGVILDVRTEPQITMQPEYETMIQPGDIVLLFTGFDAFYGEEKYYTEHPSVDVQFSKFLLDRKIKVLGMDMPSPDYEPFPVHKELLGNDIFILENLTGLEQLLSADNFEIFTVPLKIEAEASFVRAFAAIND</sequence>
<accession>A0A5R8QBF3</accession>
<dbReference type="InParanoid" id="A0A5R8QBF3"/>
<dbReference type="PANTHER" id="PTHR31118">
    <property type="entry name" value="CYCLASE-LIKE PROTEIN 2"/>
    <property type="match status" value="1"/>
</dbReference>
<keyword evidence="2" id="KW-1185">Reference proteome</keyword>
<name>A0A5R8QBF3_9FIRM</name>